<protein>
    <submittedName>
        <fullName evidence="13">Multifunctional CCA protein</fullName>
    </submittedName>
</protein>
<evidence type="ECO:0000313" key="13">
    <source>
        <dbReference type="EMBL" id="PRR74715.1"/>
    </source>
</evidence>
<proteinExistence type="inferred from homology"/>
<dbReference type="GO" id="GO:0000049">
    <property type="term" value="F:tRNA binding"/>
    <property type="evidence" value="ECO:0007669"/>
    <property type="project" value="UniProtKB-KW"/>
</dbReference>
<dbReference type="PANTHER" id="PTHR47788">
    <property type="entry name" value="POLYA POLYMERASE"/>
    <property type="match status" value="1"/>
</dbReference>
<evidence type="ECO:0000256" key="1">
    <source>
        <dbReference type="ARBA" id="ARBA00001946"/>
    </source>
</evidence>
<gene>
    <name evidence="13" type="primary">cca</name>
    <name evidence="13" type="ORF">MOHU_06960</name>
</gene>
<name>A0A2T0AVM6_9FIRM</name>
<evidence type="ECO:0000256" key="3">
    <source>
        <dbReference type="ARBA" id="ARBA00022555"/>
    </source>
</evidence>
<comment type="cofactor">
    <cofactor evidence="1">
        <name>Mg(2+)</name>
        <dbReference type="ChEBI" id="CHEBI:18420"/>
    </cofactor>
</comment>
<evidence type="ECO:0000256" key="2">
    <source>
        <dbReference type="ARBA" id="ARBA00007265"/>
    </source>
</evidence>
<keyword evidence="3" id="KW-0820">tRNA-binding</keyword>
<dbReference type="GO" id="GO:0008033">
    <property type="term" value="P:tRNA processing"/>
    <property type="evidence" value="ECO:0007669"/>
    <property type="project" value="UniProtKB-KW"/>
</dbReference>
<evidence type="ECO:0000256" key="8">
    <source>
        <dbReference type="ARBA" id="ARBA00022741"/>
    </source>
</evidence>
<evidence type="ECO:0000256" key="4">
    <source>
        <dbReference type="ARBA" id="ARBA00022679"/>
    </source>
</evidence>
<dbReference type="GO" id="GO:0046872">
    <property type="term" value="F:metal ion binding"/>
    <property type="evidence" value="ECO:0007669"/>
    <property type="project" value="UniProtKB-KW"/>
</dbReference>
<accession>A0A2T0AVM6</accession>
<evidence type="ECO:0000256" key="5">
    <source>
        <dbReference type="ARBA" id="ARBA00022694"/>
    </source>
</evidence>
<dbReference type="EMBL" id="PVXM01000007">
    <property type="protein sequence ID" value="PRR74715.1"/>
    <property type="molecule type" value="Genomic_DNA"/>
</dbReference>
<evidence type="ECO:0000256" key="7">
    <source>
        <dbReference type="ARBA" id="ARBA00022723"/>
    </source>
</evidence>
<organism evidence="13 14">
    <name type="scientific">Neomoorella humiferrea</name>
    <dbReference type="NCBI Taxonomy" id="676965"/>
    <lineage>
        <taxon>Bacteria</taxon>
        <taxon>Bacillati</taxon>
        <taxon>Bacillota</taxon>
        <taxon>Clostridia</taxon>
        <taxon>Neomoorellales</taxon>
        <taxon>Neomoorellaceae</taxon>
        <taxon>Neomoorella</taxon>
    </lineage>
</organism>
<evidence type="ECO:0000256" key="9">
    <source>
        <dbReference type="ARBA" id="ARBA00022842"/>
    </source>
</evidence>
<dbReference type="PANTHER" id="PTHR47788:SF1">
    <property type="entry name" value="A-ADDING TRNA NUCLEOTIDYLTRANSFERASE"/>
    <property type="match status" value="1"/>
</dbReference>
<keyword evidence="9" id="KW-0460">Magnesium</keyword>
<keyword evidence="8" id="KW-0547">Nucleotide-binding</keyword>
<evidence type="ECO:0000256" key="10">
    <source>
        <dbReference type="ARBA" id="ARBA00022884"/>
    </source>
</evidence>
<keyword evidence="10 11" id="KW-0694">RNA-binding</keyword>
<dbReference type="InterPro" id="IPR002646">
    <property type="entry name" value="PolA_pol_head_dom"/>
</dbReference>
<feature type="domain" description="Poly A polymerase head" evidence="12">
    <location>
        <begin position="30"/>
        <end position="156"/>
    </location>
</feature>
<dbReference type="GO" id="GO:0000166">
    <property type="term" value="F:nucleotide binding"/>
    <property type="evidence" value="ECO:0007669"/>
    <property type="project" value="UniProtKB-KW"/>
</dbReference>
<evidence type="ECO:0000256" key="11">
    <source>
        <dbReference type="RuleBase" id="RU003953"/>
    </source>
</evidence>
<dbReference type="SUPFAM" id="SSF81891">
    <property type="entry name" value="Poly A polymerase C-terminal region-like"/>
    <property type="match status" value="1"/>
</dbReference>
<evidence type="ECO:0000313" key="14">
    <source>
        <dbReference type="Proteomes" id="UP000238415"/>
    </source>
</evidence>
<dbReference type="Proteomes" id="UP000238415">
    <property type="component" value="Unassembled WGS sequence"/>
</dbReference>
<comment type="caution">
    <text evidence="13">The sequence shown here is derived from an EMBL/GenBank/DDBJ whole genome shotgun (WGS) entry which is preliminary data.</text>
</comment>
<dbReference type="SUPFAM" id="SSF81301">
    <property type="entry name" value="Nucleotidyltransferase"/>
    <property type="match status" value="1"/>
</dbReference>
<keyword evidence="5" id="KW-0819">tRNA processing</keyword>
<keyword evidence="7" id="KW-0479">Metal-binding</keyword>
<dbReference type="InterPro" id="IPR052390">
    <property type="entry name" value="tRNA_nt/polyA_polymerase"/>
</dbReference>
<dbReference type="InterPro" id="IPR043519">
    <property type="entry name" value="NT_sf"/>
</dbReference>
<dbReference type="AlphaFoldDB" id="A0A2T0AVM6"/>
<evidence type="ECO:0000256" key="6">
    <source>
        <dbReference type="ARBA" id="ARBA00022695"/>
    </source>
</evidence>
<dbReference type="Pfam" id="PF01743">
    <property type="entry name" value="PolyA_pol"/>
    <property type="match status" value="1"/>
</dbReference>
<dbReference type="Gene3D" id="1.10.3090.10">
    <property type="entry name" value="cca-adding enzyme, domain 2"/>
    <property type="match status" value="1"/>
</dbReference>
<keyword evidence="4 11" id="KW-0808">Transferase</keyword>
<dbReference type="RefSeq" id="WP_106004714.1">
    <property type="nucleotide sequence ID" value="NZ_CP136419.1"/>
</dbReference>
<dbReference type="OrthoDB" id="9805698at2"/>
<sequence>MITYRKFFHRVQQRILSQARKIATAKGLRVYLVGGTVRDLFLGRPEVDLDLAVEGDGLSFAGELARQLGGRVVFHERFLTATVYWSGERVDVATTRREFYPHPGSLPEVELADLEADLARRDFTVNAMALPLNAGDLNAIVDPFGGRLDLDKRILRVLHEDSFSDDPTRLLRGIRFVTRLKFTLEEKTYCLARQALMDGYLERIAAERYWQEFFLLLKERRPVAAWEGLIELGWRGFPEAGLPDMVAGRRVEKLLYQWKWWGKGPLDPSLVYFLVATARLKAEELEDVLEYLNFGRKKRNKVYAARRLLPVLTPSLMGRQLPLSREKGMAPEVVIFALAMTGWSQLPPWV</sequence>
<evidence type="ECO:0000259" key="12">
    <source>
        <dbReference type="Pfam" id="PF01743"/>
    </source>
</evidence>
<dbReference type="GO" id="GO:0016779">
    <property type="term" value="F:nucleotidyltransferase activity"/>
    <property type="evidence" value="ECO:0007669"/>
    <property type="project" value="UniProtKB-KW"/>
</dbReference>
<reference evidence="13 14" key="1">
    <citation type="submission" date="2018-03" db="EMBL/GenBank/DDBJ databases">
        <title>Genome sequence of Moorella humiferrea DSM 23265.</title>
        <authorList>
            <person name="Poehlein A."/>
            <person name="Daniel R."/>
        </authorList>
    </citation>
    <scope>NUCLEOTIDE SEQUENCE [LARGE SCALE GENOMIC DNA]</scope>
    <source>
        <strain evidence="13 14">DSM 23265</strain>
    </source>
</reference>
<keyword evidence="14" id="KW-1185">Reference proteome</keyword>
<keyword evidence="6" id="KW-0548">Nucleotidyltransferase</keyword>
<dbReference type="CDD" id="cd05398">
    <property type="entry name" value="NT_ClassII-CCAase"/>
    <property type="match status" value="1"/>
</dbReference>
<dbReference type="Gene3D" id="3.30.460.10">
    <property type="entry name" value="Beta Polymerase, domain 2"/>
    <property type="match status" value="1"/>
</dbReference>
<comment type="similarity">
    <text evidence="2 11">Belongs to the tRNA nucleotidyltransferase/poly(A) polymerase family.</text>
</comment>